<keyword evidence="2" id="KW-1185">Reference proteome</keyword>
<comment type="caution">
    <text evidence="1">The sequence shown here is derived from an EMBL/GenBank/DDBJ whole genome shotgun (WGS) entry which is preliminary data.</text>
</comment>
<reference evidence="1" key="1">
    <citation type="submission" date="2018-01" db="EMBL/GenBank/DDBJ databases">
        <authorList>
            <person name="Mao J.F."/>
        </authorList>
    </citation>
    <scope>NUCLEOTIDE SEQUENCE</scope>
    <source>
        <strain evidence="1">Huo1</strain>
        <tissue evidence="1">Leaf</tissue>
    </source>
</reference>
<dbReference type="AlphaFoldDB" id="A0A8X8XEG3"/>
<evidence type="ECO:0000313" key="1">
    <source>
        <dbReference type="EMBL" id="KAG6412266.1"/>
    </source>
</evidence>
<evidence type="ECO:0000313" key="2">
    <source>
        <dbReference type="Proteomes" id="UP000298416"/>
    </source>
</evidence>
<gene>
    <name evidence="1" type="ORF">SASPL_124940</name>
</gene>
<organism evidence="1">
    <name type="scientific">Salvia splendens</name>
    <name type="common">Scarlet sage</name>
    <dbReference type="NCBI Taxonomy" id="180675"/>
    <lineage>
        <taxon>Eukaryota</taxon>
        <taxon>Viridiplantae</taxon>
        <taxon>Streptophyta</taxon>
        <taxon>Embryophyta</taxon>
        <taxon>Tracheophyta</taxon>
        <taxon>Spermatophyta</taxon>
        <taxon>Magnoliopsida</taxon>
        <taxon>eudicotyledons</taxon>
        <taxon>Gunneridae</taxon>
        <taxon>Pentapetalae</taxon>
        <taxon>asterids</taxon>
        <taxon>lamiids</taxon>
        <taxon>Lamiales</taxon>
        <taxon>Lamiaceae</taxon>
        <taxon>Nepetoideae</taxon>
        <taxon>Mentheae</taxon>
        <taxon>Salviinae</taxon>
        <taxon>Salvia</taxon>
        <taxon>Salvia subgen. Calosphace</taxon>
        <taxon>core Calosphace</taxon>
    </lineage>
</organism>
<name>A0A8X8XEG3_SALSN</name>
<dbReference type="EMBL" id="PNBA02000009">
    <property type="protein sequence ID" value="KAG6412266.1"/>
    <property type="molecule type" value="Genomic_DNA"/>
</dbReference>
<accession>A0A8X8XEG3</accession>
<protein>
    <submittedName>
        <fullName evidence="1">Uncharacterized protein</fullName>
    </submittedName>
</protein>
<dbReference type="Proteomes" id="UP000298416">
    <property type="component" value="Unassembled WGS sequence"/>
</dbReference>
<reference evidence="1" key="2">
    <citation type="submission" date="2020-08" db="EMBL/GenBank/DDBJ databases">
        <title>Plant Genome Project.</title>
        <authorList>
            <person name="Zhang R.-G."/>
        </authorList>
    </citation>
    <scope>NUCLEOTIDE SEQUENCE</scope>
    <source>
        <strain evidence="1">Huo1</strain>
        <tissue evidence="1">Leaf</tissue>
    </source>
</reference>
<sequence length="143" mass="15958">MDFCYADDYCAASEGENLEISETNPSINNDSDQFFITLEVETTSPIEDDEEQFVGVESTESFTFWAKCPRFKEGNLSRERISMMLSSAGVARHKQGVMIDIISDRADQIANAARYRAARVLPMKVSISVVACSCYEEEVEAVS</sequence>
<proteinExistence type="predicted"/>